<dbReference type="GO" id="GO:0020037">
    <property type="term" value="F:heme binding"/>
    <property type="evidence" value="ECO:0007669"/>
    <property type="project" value="InterPro"/>
</dbReference>
<dbReference type="AlphaFoldDB" id="A0AAQ3QJ18"/>
<evidence type="ECO:0000256" key="2">
    <source>
        <dbReference type="SAM" id="MobiDB-lite"/>
    </source>
</evidence>
<dbReference type="GO" id="GO:0016702">
    <property type="term" value="F:oxidoreductase activity, acting on single donors with incorporation of molecular oxygen, incorporation of two atoms of oxygen"/>
    <property type="evidence" value="ECO:0007669"/>
    <property type="project" value="TreeGrafter"/>
</dbReference>
<organism evidence="3 4">
    <name type="scientific">Canna indica</name>
    <name type="common">Indian-shot</name>
    <dbReference type="NCBI Taxonomy" id="4628"/>
    <lineage>
        <taxon>Eukaryota</taxon>
        <taxon>Viridiplantae</taxon>
        <taxon>Streptophyta</taxon>
        <taxon>Embryophyta</taxon>
        <taxon>Tracheophyta</taxon>
        <taxon>Spermatophyta</taxon>
        <taxon>Magnoliopsida</taxon>
        <taxon>Liliopsida</taxon>
        <taxon>Zingiberales</taxon>
        <taxon>Cannaceae</taxon>
        <taxon>Canna</taxon>
    </lineage>
</organism>
<evidence type="ECO:0000313" key="4">
    <source>
        <dbReference type="Proteomes" id="UP001327560"/>
    </source>
</evidence>
<dbReference type="Proteomes" id="UP001327560">
    <property type="component" value="Chromosome 7"/>
</dbReference>
<dbReference type="InterPro" id="IPR050783">
    <property type="entry name" value="Oxylipin_biosynth_metab"/>
</dbReference>
<name>A0AAQ3QJ18_9LILI</name>
<keyword evidence="1" id="KW-0106">Calcium</keyword>
<dbReference type="SUPFAM" id="SSF48113">
    <property type="entry name" value="Heme-dependent peroxidases"/>
    <property type="match status" value="1"/>
</dbReference>
<feature type="compositionally biased region" description="Basic and acidic residues" evidence="2">
    <location>
        <begin position="77"/>
        <end position="87"/>
    </location>
</feature>
<evidence type="ECO:0000256" key="1">
    <source>
        <dbReference type="ARBA" id="ARBA00022837"/>
    </source>
</evidence>
<accession>A0AAQ3QJ18</accession>
<proteinExistence type="predicted"/>
<dbReference type="Gene3D" id="1.10.640.10">
    <property type="entry name" value="Haem peroxidase domain superfamily, animal type"/>
    <property type="match status" value="1"/>
</dbReference>
<reference evidence="3 4" key="1">
    <citation type="submission" date="2023-10" db="EMBL/GenBank/DDBJ databases">
        <title>Chromosome-scale genome assembly provides insights into flower coloration mechanisms of Canna indica.</title>
        <authorList>
            <person name="Li C."/>
        </authorList>
    </citation>
    <scope>NUCLEOTIDE SEQUENCE [LARGE SCALE GENOMIC DNA]</scope>
    <source>
        <tissue evidence="3">Flower</tissue>
    </source>
</reference>
<dbReference type="PANTHER" id="PTHR11903:SF11">
    <property type="entry name" value="ALPHA-DIOXYGENASE 1"/>
    <property type="match status" value="1"/>
</dbReference>
<gene>
    <name evidence="3" type="ORF">Cni_G21803</name>
</gene>
<protein>
    <submittedName>
        <fullName evidence="3">Uncharacterized protein</fullName>
    </submittedName>
</protein>
<dbReference type="InterPro" id="IPR010255">
    <property type="entry name" value="Haem_peroxidase_sf"/>
</dbReference>
<evidence type="ECO:0000313" key="3">
    <source>
        <dbReference type="EMBL" id="WOL13034.1"/>
    </source>
</evidence>
<dbReference type="EMBL" id="CP136896">
    <property type="protein sequence ID" value="WOL13034.1"/>
    <property type="molecule type" value="Genomic_DNA"/>
</dbReference>
<feature type="region of interest" description="Disordered" evidence="2">
    <location>
        <begin position="67"/>
        <end position="87"/>
    </location>
</feature>
<dbReference type="GO" id="GO:0004601">
    <property type="term" value="F:peroxidase activity"/>
    <property type="evidence" value="ECO:0007669"/>
    <property type="project" value="InterPro"/>
</dbReference>
<dbReference type="PANTHER" id="PTHR11903">
    <property type="entry name" value="PROSTAGLANDIN G/H SYNTHASE"/>
    <property type="match status" value="1"/>
</dbReference>
<keyword evidence="4" id="KW-1185">Reference proteome</keyword>
<sequence>MSTLYGLLGKKIKETFGHIGGAVPGGLVGLTKPNNHGVPYSLTEEFTSVYRMHPLLPETLQLRNINTAPGPNKSPQHLKEYNHLSSL</sequence>
<dbReference type="GO" id="GO:0006979">
    <property type="term" value="P:response to oxidative stress"/>
    <property type="evidence" value="ECO:0007669"/>
    <property type="project" value="InterPro"/>
</dbReference>
<dbReference type="InterPro" id="IPR037120">
    <property type="entry name" value="Haem_peroxidase_sf_animal"/>
</dbReference>